<dbReference type="Pfam" id="PF00072">
    <property type="entry name" value="Response_reg"/>
    <property type="match status" value="1"/>
</dbReference>
<feature type="modified residue" description="4-aspartylphosphate" evidence="2">
    <location>
        <position position="63"/>
    </location>
</feature>
<keyword evidence="3" id="KW-0175">Coiled coil</keyword>
<reference evidence="5 6" key="1">
    <citation type="submission" date="2018-05" db="EMBL/GenBank/DDBJ databases">
        <title>Genomic Encyclopedia of Type Strains, Phase IV (KMG-IV): sequencing the most valuable type-strain genomes for metagenomic binning, comparative biology and taxonomic classification.</title>
        <authorList>
            <person name="Goeker M."/>
        </authorList>
    </citation>
    <scope>NUCLEOTIDE SEQUENCE [LARGE SCALE GENOMIC DNA]</scope>
    <source>
        <strain evidence="5 6">DSM 25350</strain>
    </source>
</reference>
<dbReference type="GO" id="GO:0000160">
    <property type="term" value="P:phosphorelay signal transduction system"/>
    <property type="evidence" value="ECO:0007669"/>
    <property type="project" value="InterPro"/>
</dbReference>
<proteinExistence type="predicted"/>
<dbReference type="EMBL" id="QGGU01000007">
    <property type="protein sequence ID" value="PWK49958.1"/>
    <property type="molecule type" value="Genomic_DNA"/>
</dbReference>
<feature type="domain" description="Response regulatory" evidence="4">
    <location>
        <begin position="14"/>
        <end position="128"/>
    </location>
</feature>
<dbReference type="SMART" id="SM00331">
    <property type="entry name" value="PP2C_SIG"/>
    <property type="match status" value="1"/>
</dbReference>
<organism evidence="5 6">
    <name type="scientific">Pleionea mediterranea</name>
    <dbReference type="NCBI Taxonomy" id="523701"/>
    <lineage>
        <taxon>Bacteria</taxon>
        <taxon>Pseudomonadati</taxon>
        <taxon>Pseudomonadota</taxon>
        <taxon>Gammaproteobacteria</taxon>
        <taxon>Oceanospirillales</taxon>
        <taxon>Pleioneaceae</taxon>
        <taxon>Pleionea</taxon>
    </lineage>
</organism>
<evidence type="ECO:0000256" key="1">
    <source>
        <dbReference type="ARBA" id="ARBA00022801"/>
    </source>
</evidence>
<dbReference type="InterPro" id="IPR001932">
    <property type="entry name" value="PPM-type_phosphatase-like_dom"/>
</dbReference>
<evidence type="ECO:0000259" key="4">
    <source>
        <dbReference type="PROSITE" id="PS50110"/>
    </source>
</evidence>
<dbReference type="Gene3D" id="3.40.50.2300">
    <property type="match status" value="1"/>
</dbReference>
<evidence type="ECO:0000313" key="6">
    <source>
        <dbReference type="Proteomes" id="UP000245790"/>
    </source>
</evidence>
<dbReference type="SMART" id="SM00448">
    <property type="entry name" value="REC"/>
    <property type="match status" value="1"/>
</dbReference>
<dbReference type="Gene3D" id="1.20.5.390">
    <property type="entry name" value="L1 transposable element, trimerization domain"/>
    <property type="match status" value="1"/>
</dbReference>
<dbReference type="PANTHER" id="PTHR43156:SF2">
    <property type="entry name" value="STAGE II SPORULATION PROTEIN E"/>
    <property type="match status" value="1"/>
</dbReference>
<dbReference type="InterPro" id="IPR049510">
    <property type="entry name" value="RssB-like_REC"/>
</dbReference>
<dbReference type="FunFam" id="3.40.50.2300:FF:000301">
    <property type="entry name" value="Response regulator receiver"/>
    <property type="match status" value="1"/>
</dbReference>
<dbReference type="Gene3D" id="3.60.40.10">
    <property type="entry name" value="PPM-type phosphatase domain"/>
    <property type="match status" value="1"/>
</dbReference>
<dbReference type="Pfam" id="PF07228">
    <property type="entry name" value="SpoIIE"/>
    <property type="match status" value="1"/>
</dbReference>
<dbReference type="AlphaFoldDB" id="A0A316FM50"/>
<comment type="caution">
    <text evidence="5">The sequence shown here is derived from an EMBL/GenBank/DDBJ whole genome shotgun (WGS) entry which is preliminary data.</text>
</comment>
<name>A0A316FM50_9GAMM</name>
<keyword evidence="1" id="KW-0378">Hydrolase</keyword>
<keyword evidence="2" id="KW-0597">Phosphoprotein</keyword>
<dbReference type="Proteomes" id="UP000245790">
    <property type="component" value="Unassembled WGS sequence"/>
</dbReference>
<dbReference type="PANTHER" id="PTHR43156">
    <property type="entry name" value="STAGE II SPORULATION PROTEIN E-RELATED"/>
    <property type="match status" value="1"/>
</dbReference>
<dbReference type="PROSITE" id="PS50110">
    <property type="entry name" value="RESPONSE_REGULATORY"/>
    <property type="match status" value="1"/>
</dbReference>
<dbReference type="InterPro" id="IPR036457">
    <property type="entry name" value="PPM-type-like_dom_sf"/>
</dbReference>
<evidence type="ECO:0000313" key="5">
    <source>
        <dbReference type="EMBL" id="PWK49958.1"/>
    </source>
</evidence>
<dbReference type="InterPro" id="IPR011006">
    <property type="entry name" value="CheY-like_superfamily"/>
</dbReference>
<dbReference type="InterPro" id="IPR052016">
    <property type="entry name" value="Bact_Sigma-Reg"/>
</dbReference>
<dbReference type="InterPro" id="IPR001789">
    <property type="entry name" value="Sig_transdc_resp-reg_receiver"/>
</dbReference>
<evidence type="ECO:0000256" key="2">
    <source>
        <dbReference type="PROSITE-ProRule" id="PRU00169"/>
    </source>
</evidence>
<dbReference type="GO" id="GO:0016791">
    <property type="term" value="F:phosphatase activity"/>
    <property type="evidence" value="ECO:0007669"/>
    <property type="project" value="TreeGrafter"/>
</dbReference>
<gene>
    <name evidence="5" type="ORF">C8D97_107123</name>
</gene>
<accession>A0A316FM50</accession>
<sequence>MQIDQNNFFSETPTILTIDDDPLVRQSILMYLEDCGYQVLEAENGREGLAVYRDQKPNLILCDLRMPEINGMELLEIVTKESPDTPVIMISGAGMINDVVESLRLGALDYLVKPISDLEVLGHAVKQALTKQQLEQENQLLNSELDKANKELQSNLNDLKEDKHAGRRAQVQLLPPPESEINGYQFLHTVIPSSDISGDFLDYFEIDDRFTGFYIADVSDHGTSSAFVTMMIKSLFNQPIRNYRVSQQPDILNPATIMSYLNKEILAANLGKQITLFYGVIDAEKQSLSYAIAGQFPRPVLITPSVKRVLPERGFPLGMFDWATFESFTVEFKPSHTLAMFSDGILSCITPDDTADESQILTLKMDEHTQVSDLVKQINLRQNSKPSDDVSVFIVRHLTRQT</sequence>
<protein>
    <submittedName>
        <fullName evidence="5">Stage II sporulation protein E</fullName>
    </submittedName>
</protein>
<dbReference type="CDD" id="cd17555">
    <property type="entry name" value="REC_RssB-like"/>
    <property type="match status" value="1"/>
</dbReference>
<evidence type="ECO:0000256" key="3">
    <source>
        <dbReference type="SAM" id="Coils"/>
    </source>
</evidence>
<feature type="coiled-coil region" evidence="3">
    <location>
        <begin position="124"/>
        <end position="169"/>
    </location>
</feature>
<keyword evidence="6" id="KW-1185">Reference proteome</keyword>
<dbReference type="SUPFAM" id="SSF52172">
    <property type="entry name" value="CheY-like"/>
    <property type="match status" value="1"/>
</dbReference>